<sequence>MAKWRITTRPPGSARCHFGLGMTNRRRDVHSSGTVVHSPLELGYNRLLLSGVKVHYIVRH</sequence>
<proteinExistence type="predicted"/>
<keyword evidence="2" id="KW-1185">Reference proteome</keyword>
<dbReference type="InParanoid" id="A0A0C2ZD38"/>
<evidence type="ECO:0000313" key="2">
    <source>
        <dbReference type="Proteomes" id="UP000053989"/>
    </source>
</evidence>
<reference evidence="1 2" key="1">
    <citation type="submission" date="2014-04" db="EMBL/GenBank/DDBJ databases">
        <authorList>
            <consortium name="DOE Joint Genome Institute"/>
            <person name="Kuo A."/>
            <person name="Kohler A."/>
            <person name="Nagy L.G."/>
            <person name="Floudas D."/>
            <person name="Copeland A."/>
            <person name="Barry K.W."/>
            <person name="Cichocki N."/>
            <person name="Veneault-Fourrey C."/>
            <person name="LaButti K."/>
            <person name="Lindquist E.A."/>
            <person name="Lipzen A."/>
            <person name="Lundell T."/>
            <person name="Morin E."/>
            <person name="Murat C."/>
            <person name="Sun H."/>
            <person name="Tunlid A."/>
            <person name="Henrissat B."/>
            <person name="Grigoriev I.V."/>
            <person name="Hibbett D.S."/>
            <person name="Martin F."/>
            <person name="Nordberg H.P."/>
            <person name="Cantor M.N."/>
            <person name="Hua S.X."/>
        </authorList>
    </citation>
    <scope>NUCLEOTIDE SEQUENCE [LARGE SCALE GENOMIC DNA]</scope>
    <source>
        <strain evidence="1 2">Foug A</strain>
    </source>
</reference>
<dbReference type="EMBL" id="KN822311">
    <property type="protein sequence ID" value="KIM50902.1"/>
    <property type="molecule type" value="Genomic_DNA"/>
</dbReference>
<accession>A0A0C2ZD38</accession>
<evidence type="ECO:0000313" key="1">
    <source>
        <dbReference type="EMBL" id="KIM50902.1"/>
    </source>
</evidence>
<dbReference type="HOGENOM" id="CLU_2943141_0_0_1"/>
<reference evidence="2" key="2">
    <citation type="submission" date="2015-01" db="EMBL/GenBank/DDBJ databases">
        <title>Evolutionary Origins and Diversification of the Mycorrhizal Mutualists.</title>
        <authorList>
            <consortium name="DOE Joint Genome Institute"/>
            <consortium name="Mycorrhizal Genomics Consortium"/>
            <person name="Kohler A."/>
            <person name="Kuo A."/>
            <person name="Nagy L.G."/>
            <person name="Floudas D."/>
            <person name="Copeland A."/>
            <person name="Barry K.W."/>
            <person name="Cichocki N."/>
            <person name="Veneault-Fourrey C."/>
            <person name="LaButti K."/>
            <person name="Lindquist E.A."/>
            <person name="Lipzen A."/>
            <person name="Lundell T."/>
            <person name="Morin E."/>
            <person name="Murat C."/>
            <person name="Riley R."/>
            <person name="Ohm R."/>
            <person name="Sun H."/>
            <person name="Tunlid A."/>
            <person name="Henrissat B."/>
            <person name="Grigoriev I.V."/>
            <person name="Hibbett D.S."/>
            <person name="Martin F."/>
        </authorList>
    </citation>
    <scope>NUCLEOTIDE SEQUENCE [LARGE SCALE GENOMIC DNA]</scope>
    <source>
        <strain evidence="2">Foug A</strain>
    </source>
</reference>
<dbReference type="AlphaFoldDB" id="A0A0C2ZD38"/>
<name>A0A0C2ZD38_9AGAM</name>
<dbReference type="Proteomes" id="UP000053989">
    <property type="component" value="Unassembled WGS sequence"/>
</dbReference>
<gene>
    <name evidence="1" type="ORF">SCLCIDRAFT_1225020</name>
</gene>
<protein>
    <submittedName>
        <fullName evidence="1">Uncharacterized protein</fullName>
    </submittedName>
</protein>
<organism evidence="1 2">
    <name type="scientific">Scleroderma citrinum Foug A</name>
    <dbReference type="NCBI Taxonomy" id="1036808"/>
    <lineage>
        <taxon>Eukaryota</taxon>
        <taxon>Fungi</taxon>
        <taxon>Dikarya</taxon>
        <taxon>Basidiomycota</taxon>
        <taxon>Agaricomycotina</taxon>
        <taxon>Agaricomycetes</taxon>
        <taxon>Agaricomycetidae</taxon>
        <taxon>Boletales</taxon>
        <taxon>Sclerodermatineae</taxon>
        <taxon>Sclerodermataceae</taxon>
        <taxon>Scleroderma</taxon>
    </lineage>
</organism>